<proteinExistence type="predicted"/>
<evidence type="ECO:0000256" key="1">
    <source>
        <dbReference type="SAM" id="SignalP"/>
    </source>
</evidence>
<dbReference type="RefSeq" id="WP_212686809.1">
    <property type="nucleotide sequence ID" value="NZ_JAGSPN010000002.1"/>
</dbReference>
<keyword evidence="1" id="KW-0732">Signal</keyword>
<accession>A0A941DMJ2</accession>
<dbReference type="Proteomes" id="UP000680067">
    <property type="component" value="Unassembled WGS sequence"/>
</dbReference>
<evidence type="ECO:0008006" key="4">
    <source>
        <dbReference type="Google" id="ProtNLM"/>
    </source>
</evidence>
<evidence type="ECO:0000313" key="2">
    <source>
        <dbReference type="EMBL" id="MBR7781461.1"/>
    </source>
</evidence>
<dbReference type="AlphaFoldDB" id="A0A941DMJ2"/>
<reference evidence="2" key="1">
    <citation type="submission" date="2021-04" db="EMBL/GenBank/DDBJ databases">
        <title>novel species isolated from subtropical streams in China.</title>
        <authorList>
            <person name="Lu H."/>
        </authorList>
    </citation>
    <scope>NUCLEOTIDE SEQUENCE</scope>
    <source>
        <strain evidence="2">LFS511W</strain>
    </source>
</reference>
<name>A0A941DMJ2_9BURK</name>
<gene>
    <name evidence="2" type="ORF">KDM89_04870</name>
</gene>
<keyword evidence="3" id="KW-1185">Reference proteome</keyword>
<dbReference type="PROSITE" id="PS00221">
    <property type="entry name" value="MIP"/>
    <property type="match status" value="1"/>
</dbReference>
<feature type="chain" id="PRO_5037336329" description="DUF4136 domain-containing protein" evidence="1">
    <location>
        <begin position="22"/>
        <end position="207"/>
    </location>
</feature>
<comment type="caution">
    <text evidence="2">The sequence shown here is derived from an EMBL/GenBank/DDBJ whole genome shotgun (WGS) entry which is preliminary data.</text>
</comment>
<dbReference type="EMBL" id="JAGSPN010000002">
    <property type="protein sequence ID" value="MBR7781461.1"/>
    <property type="molecule type" value="Genomic_DNA"/>
</dbReference>
<evidence type="ECO:0000313" key="3">
    <source>
        <dbReference type="Proteomes" id="UP000680067"/>
    </source>
</evidence>
<feature type="signal peptide" evidence="1">
    <location>
        <begin position="1"/>
        <end position="21"/>
    </location>
</feature>
<organism evidence="2 3">
    <name type="scientific">Undibacterium luofuense</name>
    <dbReference type="NCBI Taxonomy" id="2828733"/>
    <lineage>
        <taxon>Bacteria</taxon>
        <taxon>Pseudomonadati</taxon>
        <taxon>Pseudomonadota</taxon>
        <taxon>Betaproteobacteria</taxon>
        <taxon>Burkholderiales</taxon>
        <taxon>Oxalobacteraceae</taxon>
        <taxon>Undibacterium</taxon>
    </lineage>
</organism>
<sequence>MIHIARSVLISGVVFLLSACASTFSGQVSSFHEWQPQMAKIYVVERAPDQENNPEYKVYEEQLRKQLGLSGFQEADAQHPAVMKVSMAYASNFAELQVNSMHPALYDPIWRLHFRRGLYYGPYWYPYPSLYPSDLSVKRSYLHQLELRFSDVQSNKRLADIKVSTEQLNPAISLFMPDLLALAMQDFPQPNGSTKVIELQKATKEVK</sequence>
<dbReference type="PROSITE" id="PS51257">
    <property type="entry name" value="PROKAR_LIPOPROTEIN"/>
    <property type="match status" value="1"/>
</dbReference>
<protein>
    <recommendedName>
        <fullName evidence="4">DUF4136 domain-containing protein</fullName>
    </recommendedName>
</protein>
<dbReference type="InterPro" id="IPR022357">
    <property type="entry name" value="MIP_CS"/>
</dbReference>